<reference evidence="4 7" key="2">
    <citation type="journal article" date="2019" name="Nat. Med.">
        <title>A library of human gut bacterial isolates paired with longitudinal multiomics data enables mechanistic microbiome research.</title>
        <authorList>
            <person name="Poyet M."/>
            <person name="Groussin M."/>
            <person name="Gibbons S.M."/>
            <person name="Avila-Pacheco J."/>
            <person name="Jiang X."/>
            <person name="Kearney S.M."/>
            <person name="Perrotta A.R."/>
            <person name="Berdy B."/>
            <person name="Zhao S."/>
            <person name="Lieberman T.D."/>
            <person name="Swanson P.K."/>
            <person name="Smith M."/>
            <person name="Roesemann S."/>
            <person name="Alexander J.E."/>
            <person name="Rich S.A."/>
            <person name="Livny J."/>
            <person name="Vlamakis H."/>
            <person name="Clish C."/>
            <person name="Bullock K."/>
            <person name="Deik A."/>
            <person name="Scott J."/>
            <person name="Pierce K.A."/>
            <person name="Xavier R.J."/>
            <person name="Alm E.J."/>
        </authorList>
    </citation>
    <scope>NUCLEOTIDE SEQUENCE [LARGE SCALE GENOMIC DNA]</scope>
    <source>
        <strain evidence="4 7">BIOML-A1</strain>
    </source>
</reference>
<dbReference type="Gene3D" id="3.90.550.10">
    <property type="entry name" value="Spore Coat Polysaccharide Biosynthesis Protein SpsA, Chain A"/>
    <property type="match status" value="1"/>
</dbReference>
<dbReference type="GO" id="GO:0016757">
    <property type="term" value="F:glycosyltransferase activity"/>
    <property type="evidence" value="ECO:0007669"/>
    <property type="project" value="UniProtKB-KW"/>
</dbReference>
<dbReference type="PANTHER" id="PTHR13778:SF47">
    <property type="entry name" value="LIPOPOLYSACCHARIDE 1,3-GALACTOSYLTRANSFERASE"/>
    <property type="match status" value="1"/>
</dbReference>
<keyword evidence="1" id="KW-0328">Glycosyltransferase</keyword>
<dbReference type="AlphaFoldDB" id="A0A412YNB6"/>
<evidence type="ECO:0000313" key="7">
    <source>
        <dbReference type="Proteomes" id="UP000429838"/>
    </source>
</evidence>
<dbReference type="RefSeq" id="WP_032591822.1">
    <property type="nucleotide sequence ID" value="NZ_JACENG010000016.1"/>
</dbReference>
<dbReference type="EMBL" id="QRZH01000002">
    <property type="protein sequence ID" value="RGV58874.1"/>
    <property type="molecule type" value="Genomic_DNA"/>
</dbReference>
<evidence type="ECO:0000313" key="5">
    <source>
        <dbReference type="EMBL" id="RGV58874.1"/>
    </source>
</evidence>
<dbReference type="GO" id="GO:0046872">
    <property type="term" value="F:metal ion binding"/>
    <property type="evidence" value="ECO:0007669"/>
    <property type="project" value="UniProtKB-KW"/>
</dbReference>
<evidence type="ECO:0000256" key="3">
    <source>
        <dbReference type="ARBA" id="ARBA00022723"/>
    </source>
</evidence>
<protein>
    <submittedName>
        <fullName evidence="5">Glycosyltransferase family 8 protein</fullName>
    </submittedName>
</protein>
<evidence type="ECO:0000256" key="2">
    <source>
        <dbReference type="ARBA" id="ARBA00022679"/>
    </source>
</evidence>
<organism evidence="5 6">
    <name type="scientific">Bacteroides fragilis</name>
    <dbReference type="NCBI Taxonomy" id="817"/>
    <lineage>
        <taxon>Bacteria</taxon>
        <taxon>Pseudomonadati</taxon>
        <taxon>Bacteroidota</taxon>
        <taxon>Bacteroidia</taxon>
        <taxon>Bacteroidales</taxon>
        <taxon>Bacteroidaceae</taxon>
        <taxon>Bacteroides</taxon>
    </lineage>
</organism>
<dbReference type="Proteomes" id="UP000286270">
    <property type="component" value="Unassembled WGS sequence"/>
</dbReference>
<dbReference type="EMBL" id="VWAQ01000008">
    <property type="protein sequence ID" value="KAA5207600.1"/>
    <property type="molecule type" value="Genomic_DNA"/>
</dbReference>
<comment type="caution">
    <text evidence="5">The sequence shown here is derived from an EMBL/GenBank/DDBJ whole genome shotgun (WGS) entry which is preliminary data.</text>
</comment>
<keyword evidence="3" id="KW-0479">Metal-binding</keyword>
<dbReference type="CDD" id="cd04194">
    <property type="entry name" value="GT8_A4GalT_like"/>
    <property type="match status" value="1"/>
</dbReference>
<dbReference type="InterPro" id="IPR002495">
    <property type="entry name" value="Glyco_trans_8"/>
</dbReference>
<dbReference type="Proteomes" id="UP000429838">
    <property type="component" value="Unassembled WGS sequence"/>
</dbReference>
<dbReference type="Pfam" id="PF01501">
    <property type="entry name" value="Glyco_transf_8"/>
    <property type="match status" value="1"/>
</dbReference>
<accession>A0A412YNB6</accession>
<gene>
    <name evidence="5" type="ORF">DWW08_02845</name>
    <name evidence="4" type="ORF">F2Z25_11575</name>
</gene>
<dbReference type="InterPro" id="IPR050748">
    <property type="entry name" value="Glycosyltrans_8_dom-fam"/>
</dbReference>
<evidence type="ECO:0000313" key="6">
    <source>
        <dbReference type="Proteomes" id="UP000286270"/>
    </source>
</evidence>
<dbReference type="InterPro" id="IPR029044">
    <property type="entry name" value="Nucleotide-diphossugar_trans"/>
</dbReference>
<evidence type="ECO:0000313" key="4">
    <source>
        <dbReference type="EMBL" id="KAA5207600.1"/>
    </source>
</evidence>
<dbReference type="SUPFAM" id="SSF53448">
    <property type="entry name" value="Nucleotide-diphospho-sugar transferases"/>
    <property type="match status" value="1"/>
</dbReference>
<reference evidence="5 6" key="1">
    <citation type="submission" date="2018-08" db="EMBL/GenBank/DDBJ databases">
        <title>A genome reference for cultivated species of the human gut microbiota.</title>
        <authorList>
            <person name="Zou Y."/>
            <person name="Xue W."/>
            <person name="Luo G."/>
        </authorList>
    </citation>
    <scope>NUCLEOTIDE SEQUENCE [LARGE SCALE GENOMIC DNA]</scope>
    <source>
        <strain evidence="5 6">AF14-26</strain>
    </source>
</reference>
<proteinExistence type="predicted"/>
<dbReference type="PANTHER" id="PTHR13778">
    <property type="entry name" value="GLYCOSYLTRANSFERASE 8 DOMAIN-CONTAINING PROTEIN"/>
    <property type="match status" value="1"/>
</dbReference>
<evidence type="ECO:0000256" key="1">
    <source>
        <dbReference type="ARBA" id="ARBA00022676"/>
    </source>
</evidence>
<name>A0A412YNB6_BACFG</name>
<sequence>MNKPYHIVIVTDEGYVQHAAVMLTSLFETNRRKIFHVYVLTNGLSQKSESRISSLCRRYDSYLTQHICSDAKIKDLPVGQWSTMMYYKLYIPTILPQEAERCLFLDVDMVINADIAELYNIELSDNVIAAAEDIPDCILHKQRIGLSQNDLYINSGVMVCDLKKWRMLEYSQPIFNFTRSVAAKIQNEQDVIAMYFKDKIKTLPIRWNMVTFYFMRKPKIFSQYLPQLKEAKRNPGIIHFACPIKPWFRDCNHPFGYLYRQYLQLTPWYDVHQRFPVFERLTLFQRFNKHIKNILNDFNILRYNEHLTQ</sequence>
<keyword evidence="2 5" id="KW-0808">Transferase</keyword>